<evidence type="ECO:0000313" key="8">
    <source>
        <dbReference type="Proteomes" id="UP001250214"/>
    </source>
</evidence>
<evidence type="ECO:0000256" key="4">
    <source>
        <dbReference type="RuleBase" id="RU003744"/>
    </source>
</evidence>
<dbReference type="CDD" id="cd13690">
    <property type="entry name" value="PBP2_GluB"/>
    <property type="match status" value="1"/>
</dbReference>
<dbReference type="PROSITE" id="PS01039">
    <property type="entry name" value="SBP_BACTERIAL_3"/>
    <property type="match status" value="1"/>
</dbReference>
<keyword evidence="2" id="KW-0813">Transport</keyword>
<accession>A0ABU2H8M2</accession>
<feature type="chain" id="PRO_5046904351" evidence="5">
    <location>
        <begin position="25"/>
        <end position="273"/>
    </location>
</feature>
<evidence type="ECO:0000256" key="3">
    <source>
        <dbReference type="ARBA" id="ARBA00022729"/>
    </source>
</evidence>
<dbReference type="SMART" id="SM00062">
    <property type="entry name" value="PBPb"/>
    <property type="match status" value="1"/>
</dbReference>
<evidence type="ECO:0000259" key="6">
    <source>
        <dbReference type="SMART" id="SM00062"/>
    </source>
</evidence>
<dbReference type="PANTHER" id="PTHR30085:SF6">
    <property type="entry name" value="ABC TRANSPORTER GLUTAMINE-BINDING PROTEIN GLNH"/>
    <property type="match status" value="1"/>
</dbReference>
<keyword evidence="8" id="KW-1185">Reference proteome</keyword>
<name>A0ABU2H8M2_9ACTN</name>
<dbReference type="InterPro" id="IPR051455">
    <property type="entry name" value="Bact_solute-bind_prot3"/>
</dbReference>
<dbReference type="SUPFAM" id="SSF53850">
    <property type="entry name" value="Periplasmic binding protein-like II"/>
    <property type="match status" value="1"/>
</dbReference>
<dbReference type="RefSeq" id="WP_310913190.1">
    <property type="nucleotide sequence ID" value="NZ_JAVLVT010000006.1"/>
</dbReference>
<evidence type="ECO:0000313" key="7">
    <source>
        <dbReference type="EMBL" id="MDS1271647.1"/>
    </source>
</evidence>
<dbReference type="Gene3D" id="3.40.190.10">
    <property type="entry name" value="Periplasmic binding protein-like II"/>
    <property type="match status" value="2"/>
</dbReference>
<dbReference type="EMBL" id="JAVLVT010000006">
    <property type="protein sequence ID" value="MDS1271647.1"/>
    <property type="molecule type" value="Genomic_DNA"/>
</dbReference>
<dbReference type="PROSITE" id="PS51257">
    <property type="entry name" value="PROKAR_LIPOPROTEIN"/>
    <property type="match status" value="1"/>
</dbReference>
<organism evidence="7 8">
    <name type="scientific">Lipingzhangella rawalii</name>
    <dbReference type="NCBI Taxonomy" id="2055835"/>
    <lineage>
        <taxon>Bacteria</taxon>
        <taxon>Bacillati</taxon>
        <taxon>Actinomycetota</taxon>
        <taxon>Actinomycetes</taxon>
        <taxon>Streptosporangiales</taxon>
        <taxon>Nocardiopsidaceae</taxon>
        <taxon>Lipingzhangella</taxon>
    </lineage>
</organism>
<feature type="signal peptide" evidence="5">
    <location>
        <begin position="1"/>
        <end position="24"/>
    </location>
</feature>
<dbReference type="PANTHER" id="PTHR30085">
    <property type="entry name" value="AMINO ACID ABC TRANSPORTER PERMEASE"/>
    <property type="match status" value="1"/>
</dbReference>
<feature type="domain" description="Solute-binding protein family 3/N-terminal" evidence="6">
    <location>
        <begin position="34"/>
        <end position="258"/>
    </location>
</feature>
<evidence type="ECO:0000256" key="1">
    <source>
        <dbReference type="ARBA" id="ARBA00010333"/>
    </source>
</evidence>
<keyword evidence="3 5" id="KW-0732">Signal</keyword>
<dbReference type="InterPro" id="IPR018313">
    <property type="entry name" value="SBP_3_CS"/>
</dbReference>
<comment type="similarity">
    <text evidence="1 4">Belongs to the bacterial solute-binding protein 3 family.</text>
</comment>
<dbReference type="InterPro" id="IPR001638">
    <property type="entry name" value="Solute-binding_3/MltF_N"/>
</dbReference>
<gene>
    <name evidence="7" type="ORF">RIF23_15230</name>
</gene>
<dbReference type="Pfam" id="PF00497">
    <property type="entry name" value="SBP_bac_3"/>
    <property type="match status" value="1"/>
</dbReference>
<reference evidence="8" key="1">
    <citation type="submission" date="2023-07" db="EMBL/GenBank/DDBJ databases">
        <title>Novel species in the genus Lipingzhangella isolated from Sambhar Salt Lake.</title>
        <authorList>
            <person name="Jiya N."/>
            <person name="Kajale S."/>
            <person name="Sharma A."/>
        </authorList>
    </citation>
    <scope>NUCLEOTIDE SEQUENCE [LARGE SCALE GENOMIC DNA]</scope>
    <source>
        <strain evidence="8">LS1_29</strain>
    </source>
</reference>
<evidence type="ECO:0000256" key="5">
    <source>
        <dbReference type="SAM" id="SignalP"/>
    </source>
</evidence>
<proteinExistence type="inferred from homology"/>
<dbReference type="Proteomes" id="UP001250214">
    <property type="component" value="Unassembled WGS sequence"/>
</dbReference>
<protein>
    <submittedName>
        <fullName evidence="7">Glutamate ABC transporter substrate-binding protein</fullName>
    </submittedName>
</protein>
<comment type="caution">
    <text evidence="7">The sequence shown here is derived from an EMBL/GenBank/DDBJ whole genome shotgun (WGS) entry which is preliminary data.</text>
</comment>
<evidence type="ECO:0000256" key="2">
    <source>
        <dbReference type="ARBA" id="ARBA00022448"/>
    </source>
</evidence>
<sequence>MRTRTLALPLAMTLLAATGCTAVAETGSVAGANSLTIGVKYDQPQLGLETGGSFEGFEVDVATYVADRLGVDPDDITWVGLDSADREDAIRNGDVDLVFATYSITQERKADVGFAGPYYVAHQDILVNAENTEVEDVTDLEGTRICQAQGSHSGTRIVEERGIDAELVEEDNFGDCINTALAEGQVQAVSTDDLILAGFLEENPEAFRFVNAPFTDERYGVGIDRDDIAGCEAVNKAITQMYQDGTAAELLQEWFGATDLDLVTSVPQFEGCG</sequence>